<gene>
    <name evidence="2" type="ORF">FDF74_06645</name>
</gene>
<dbReference type="AlphaFoldDB" id="A0A6M0R9F7"/>
<proteinExistence type="predicted"/>
<evidence type="ECO:0000313" key="2">
    <source>
        <dbReference type="EMBL" id="NEZ46891.1"/>
    </source>
</evidence>
<reference evidence="2 3" key="1">
    <citation type="submission" date="2019-04" db="EMBL/GenBank/DDBJ databases">
        <title>Genome sequencing of Clostridium botulinum Groups I-IV and Clostridium butyricum.</title>
        <authorList>
            <person name="Brunt J."/>
            <person name="Van Vliet A.H.M."/>
            <person name="Stringer S.C."/>
            <person name="Carter A.T."/>
            <person name="Peck M.W."/>
        </authorList>
    </citation>
    <scope>NUCLEOTIDE SEQUENCE [LARGE SCALE GENOMIC DNA]</scope>
    <source>
        <strain evidence="2 3">IFR 18/094</strain>
    </source>
</reference>
<dbReference type="RefSeq" id="WP_163249064.1">
    <property type="nucleotide sequence ID" value="NZ_SXDP01000004.1"/>
</dbReference>
<organism evidence="2 3">
    <name type="scientific">Clostridium niameyense</name>
    <dbReference type="NCBI Taxonomy" id="1622073"/>
    <lineage>
        <taxon>Bacteria</taxon>
        <taxon>Bacillati</taxon>
        <taxon>Bacillota</taxon>
        <taxon>Clostridia</taxon>
        <taxon>Eubacteriales</taxon>
        <taxon>Clostridiaceae</taxon>
        <taxon>Clostridium</taxon>
    </lineage>
</organism>
<protein>
    <recommendedName>
        <fullName evidence="4">Transporter</fullName>
    </recommendedName>
</protein>
<evidence type="ECO:0008006" key="4">
    <source>
        <dbReference type="Google" id="ProtNLM"/>
    </source>
</evidence>
<feature type="region of interest" description="Disordered" evidence="1">
    <location>
        <begin position="27"/>
        <end position="57"/>
    </location>
</feature>
<feature type="compositionally biased region" description="Pro residues" evidence="1">
    <location>
        <begin position="27"/>
        <end position="49"/>
    </location>
</feature>
<dbReference type="Proteomes" id="UP000473885">
    <property type="component" value="Unassembled WGS sequence"/>
</dbReference>
<dbReference type="EMBL" id="SXDP01000004">
    <property type="protein sequence ID" value="NEZ46891.1"/>
    <property type="molecule type" value="Genomic_DNA"/>
</dbReference>
<name>A0A6M0R9F7_9CLOT</name>
<evidence type="ECO:0000256" key="1">
    <source>
        <dbReference type="SAM" id="MobiDB-lite"/>
    </source>
</evidence>
<evidence type="ECO:0000313" key="3">
    <source>
        <dbReference type="Proteomes" id="UP000473885"/>
    </source>
</evidence>
<sequence length="124" mass="14577">MCPYLYYLLYNNNYMMRGYRQTPMGPPPSWSPMNPPGSSGPPTSPPPNITPSKSENELGVKAVDPGSIRFCRYKFTYIWPSRGRPFWAWIVFIGRRSISGWRWTGWRWVYFGMDLRQIDSFTCF</sequence>
<comment type="caution">
    <text evidence="2">The sequence shown here is derived from an EMBL/GenBank/DDBJ whole genome shotgun (WGS) entry which is preliminary data.</text>
</comment>
<accession>A0A6M0R9F7</accession>
<keyword evidence="3" id="KW-1185">Reference proteome</keyword>